<dbReference type="InterPro" id="IPR036390">
    <property type="entry name" value="WH_DNA-bd_sf"/>
</dbReference>
<proteinExistence type="predicted"/>
<dbReference type="RefSeq" id="WP_077929831.1">
    <property type="nucleotide sequence ID" value="NZ_CP014687.1"/>
</dbReference>
<dbReference type="AlphaFoldDB" id="A0A1U9LBW3"/>
<dbReference type="KEGG" id="aper:A0U91_01350"/>
<protein>
    <submittedName>
        <fullName evidence="2">Transcriptional regulator</fullName>
    </submittedName>
</protein>
<dbReference type="EMBL" id="CP014687">
    <property type="protein sequence ID" value="AQT03892.1"/>
    <property type="molecule type" value="Genomic_DNA"/>
</dbReference>
<dbReference type="InterPro" id="IPR036388">
    <property type="entry name" value="WH-like_DNA-bd_sf"/>
</dbReference>
<evidence type="ECO:0000313" key="3">
    <source>
        <dbReference type="Proteomes" id="UP000189055"/>
    </source>
</evidence>
<dbReference type="Proteomes" id="UP000189055">
    <property type="component" value="Chromosome"/>
</dbReference>
<organism evidence="2 3">
    <name type="scientific">Acetobacter persici</name>
    <dbReference type="NCBI Taxonomy" id="1076596"/>
    <lineage>
        <taxon>Bacteria</taxon>
        <taxon>Pseudomonadati</taxon>
        <taxon>Pseudomonadota</taxon>
        <taxon>Alphaproteobacteria</taxon>
        <taxon>Acetobacterales</taxon>
        <taxon>Acetobacteraceae</taxon>
        <taxon>Acetobacter</taxon>
    </lineage>
</organism>
<reference evidence="2 3" key="1">
    <citation type="submission" date="2016-03" db="EMBL/GenBank/DDBJ databases">
        <title>Acetic acid bacteria sequencing.</title>
        <authorList>
            <person name="Brandt J."/>
            <person name="Jakob F."/>
            <person name="Vogel R.F."/>
        </authorList>
    </citation>
    <scope>NUCLEOTIDE SEQUENCE [LARGE SCALE GENOMIC DNA]</scope>
    <source>
        <strain evidence="2 3">TMW2.1084</strain>
    </source>
</reference>
<accession>A0A1U9LBW3</accession>
<feature type="domain" description="HTH marR-type" evidence="1">
    <location>
        <begin position="70"/>
        <end position="135"/>
    </location>
</feature>
<dbReference type="GO" id="GO:0003700">
    <property type="term" value="F:DNA-binding transcription factor activity"/>
    <property type="evidence" value="ECO:0007669"/>
    <property type="project" value="InterPro"/>
</dbReference>
<evidence type="ECO:0000313" key="2">
    <source>
        <dbReference type="EMBL" id="AQT03892.1"/>
    </source>
</evidence>
<gene>
    <name evidence="2" type="ORF">A0U91_01350</name>
</gene>
<dbReference type="Pfam" id="PF13463">
    <property type="entry name" value="HTH_27"/>
    <property type="match status" value="1"/>
</dbReference>
<sequence length="189" mass="20990">MTRKLPESSRKAPVQNNTVESDKLYIVSSSHLASPGYEDVSAFEFALTVINNAFQRWMTRASAVAGLPELSALDVLVLHSINHRDREKSIADLMFTLNLSERHYLNYAMKKLDDLGLITRHRRGKEAYLKVTPKGSDYCAEYARVRSACLLDLLPADLEPGGVALGEVARAMRVLTGFYEQAARSASSL</sequence>
<dbReference type="InterPro" id="IPR000835">
    <property type="entry name" value="HTH_MarR-typ"/>
</dbReference>
<evidence type="ECO:0000259" key="1">
    <source>
        <dbReference type="Pfam" id="PF13463"/>
    </source>
</evidence>
<name>A0A1U9LBW3_9PROT</name>
<dbReference type="Gene3D" id="1.10.10.10">
    <property type="entry name" value="Winged helix-like DNA-binding domain superfamily/Winged helix DNA-binding domain"/>
    <property type="match status" value="1"/>
</dbReference>
<dbReference type="SUPFAM" id="SSF46785">
    <property type="entry name" value="Winged helix' DNA-binding domain"/>
    <property type="match status" value="1"/>
</dbReference>